<comment type="caution">
    <text evidence="5">The sequence shown here is derived from an EMBL/GenBank/DDBJ whole genome shotgun (WGS) entry which is preliminary data.</text>
</comment>
<dbReference type="InterPro" id="IPR000070">
    <property type="entry name" value="Pectinesterase_cat"/>
</dbReference>
<evidence type="ECO:0000313" key="5">
    <source>
        <dbReference type="EMBL" id="NGM81188.1"/>
    </source>
</evidence>
<dbReference type="GO" id="GO:0045490">
    <property type="term" value="P:pectin catabolic process"/>
    <property type="evidence" value="ECO:0007669"/>
    <property type="project" value="TreeGrafter"/>
</dbReference>
<name>A0A6M1PFR9_9BACL</name>
<organism evidence="5 6">
    <name type="scientific">Paenibacillus apii</name>
    <dbReference type="NCBI Taxonomy" id="1850370"/>
    <lineage>
        <taxon>Bacteria</taxon>
        <taxon>Bacillati</taxon>
        <taxon>Bacillota</taxon>
        <taxon>Bacilli</taxon>
        <taxon>Bacillales</taxon>
        <taxon>Paenibacillaceae</taxon>
        <taxon>Paenibacillus</taxon>
    </lineage>
</organism>
<keyword evidence="3" id="KW-0063">Aspartyl esterase</keyword>
<evidence type="ECO:0000256" key="3">
    <source>
        <dbReference type="ARBA" id="ARBA00023085"/>
    </source>
</evidence>
<evidence type="ECO:0000259" key="4">
    <source>
        <dbReference type="Pfam" id="PF01095"/>
    </source>
</evidence>
<dbReference type="EMBL" id="JAAKGU010000001">
    <property type="protein sequence ID" value="NGM81188.1"/>
    <property type="molecule type" value="Genomic_DNA"/>
</dbReference>
<protein>
    <recommendedName>
        <fullName evidence="4">Pectinesterase catalytic domain-containing protein</fullName>
    </recommendedName>
</protein>
<dbReference type="PANTHER" id="PTHR31321:SF57">
    <property type="entry name" value="PECTINESTERASE 53-RELATED"/>
    <property type="match status" value="1"/>
</dbReference>
<proteinExistence type="inferred from homology"/>
<reference evidence="5 6" key="1">
    <citation type="submission" date="2020-02" db="EMBL/GenBank/DDBJ databases">
        <authorList>
            <person name="Gao J."/>
            <person name="Sun J."/>
        </authorList>
    </citation>
    <scope>NUCLEOTIDE SEQUENCE [LARGE SCALE GENOMIC DNA]</scope>
    <source>
        <strain evidence="5 6">7124</strain>
    </source>
</reference>
<feature type="domain" description="Pectinesterase catalytic" evidence="4">
    <location>
        <begin position="489"/>
        <end position="616"/>
    </location>
</feature>
<dbReference type="InterPro" id="IPR011050">
    <property type="entry name" value="Pectin_lyase_fold/virulence"/>
</dbReference>
<gene>
    <name evidence="5" type="ORF">G5B47_02045</name>
</gene>
<dbReference type="GO" id="GO:0030599">
    <property type="term" value="F:pectinesterase activity"/>
    <property type="evidence" value="ECO:0007669"/>
    <property type="project" value="InterPro"/>
</dbReference>
<evidence type="ECO:0000256" key="1">
    <source>
        <dbReference type="ARBA" id="ARBA00008891"/>
    </source>
</evidence>
<dbReference type="AlphaFoldDB" id="A0A6M1PFR9"/>
<dbReference type="Gene3D" id="2.160.20.10">
    <property type="entry name" value="Single-stranded right-handed beta-helix, Pectin lyase-like"/>
    <property type="match status" value="1"/>
</dbReference>
<sequence length="877" mass="93734">MGFVRRVITGALDLANLAKHNDNFADIEADLDAHDGRITTAQGDITAHKASETAHAAEHIAYSGAVAEANTVKEAVDSVKTELSQAIIAGDSGPEAAAARASVSGETYPTLGDRLNAEYSGVNAQLAETAEQITAIDEAKAEQTDLDATNAVIAENASRLTVQENKKISQSDITPELAQQIAGTAPINAIPADYSVVPRQLKKPMVVGVASKNLFDLTDVTAGNYVAWATGLLSPSANYSASNYIPVLSNTAYSISGTSEQLAWYDSSKTYISGIATTGVNMVSPANAAFVRLTVMNSQAAIVQFEAGTAKTTYESFAPKVDNGLLKTDAVKNANILTGTIGKEKMAFIPIEGLLGKNLFNKLMATTGKYVDYTNGVLATNAAFAASDYIPVLPNTTYTKRSGSQFAYYDANKVYISGQANGTTFATPSNCAYIRISLGLVNLDTEQVELGSVQTAFEPYGNKLTNSAISSDNVTYIKKSVESVQITVVTVRKDGTGAYTTIPAALAAITDNSAGKPYVLLIGPGEYTEKGWYMKPFVSLEGESKDTAWIKGEEQASVSDTDMAASSTFWWNCDGCYIKNIKVTAKNMRYPIHADAGAYGNKNGRLNIQNCHIEHYGNQEVIDYRAANSLPAGNPWLSCHTLGMGVSDGMRVIADNTTFQSVREAFYYHTNGNFERATFVQLNNCKLLSINGNWTCVIVDSMGSGRDDILELNGCELRGFINYQSTAWFNSVAKDDHSEIRIVGSGNTPVLFKNVVANSTYRPQLNDEVQHFRNITASTIPKGSVVVYDGGYTSVRPMHSTDDAADLVGVAMSDIPAGALGAVQIRGYMLDTDVLMETFSAATFGAKYGISPTDGKLLLNAMPTVIKGVEVGVVKIK</sequence>
<dbReference type="Proteomes" id="UP000480151">
    <property type="component" value="Unassembled WGS sequence"/>
</dbReference>
<keyword evidence="6" id="KW-1185">Reference proteome</keyword>
<evidence type="ECO:0000256" key="2">
    <source>
        <dbReference type="ARBA" id="ARBA00022801"/>
    </source>
</evidence>
<dbReference type="InterPro" id="IPR012334">
    <property type="entry name" value="Pectin_lyas_fold"/>
</dbReference>
<evidence type="ECO:0000313" key="6">
    <source>
        <dbReference type="Proteomes" id="UP000480151"/>
    </source>
</evidence>
<dbReference type="PANTHER" id="PTHR31321">
    <property type="entry name" value="ACYL-COA THIOESTER HYDROLASE YBHC-RELATED"/>
    <property type="match status" value="1"/>
</dbReference>
<dbReference type="GO" id="GO:0042545">
    <property type="term" value="P:cell wall modification"/>
    <property type="evidence" value="ECO:0007669"/>
    <property type="project" value="InterPro"/>
</dbReference>
<comment type="similarity">
    <text evidence="1">Belongs to the pectinesterase family.</text>
</comment>
<dbReference type="Pfam" id="PF01095">
    <property type="entry name" value="Pectinesterase"/>
    <property type="match status" value="1"/>
</dbReference>
<keyword evidence="2" id="KW-0378">Hydrolase</keyword>
<dbReference type="SUPFAM" id="SSF51126">
    <property type="entry name" value="Pectin lyase-like"/>
    <property type="match status" value="1"/>
</dbReference>
<dbReference type="RefSeq" id="WP_165093753.1">
    <property type="nucleotide sequence ID" value="NZ_JAAKGU010000001.1"/>
</dbReference>
<accession>A0A6M1PFR9</accession>